<keyword evidence="2" id="KW-1185">Reference proteome</keyword>
<dbReference type="PROSITE" id="PS51257">
    <property type="entry name" value="PROKAR_LIPOPROTEIN"/>
    <property type="match status" value="1"/>
</dbReference>
<sequence>MGTLMKMIRVGLIVMAIFSLGACFHERELFLVANGIVPIYETSEDAMSSPPKGIIAELQAQQRVKVVKCIDVKHYLIYKVRLSDGRIGYVIEGEYVLLRNGEQSHC</sequence>
<dbReference type="Proteomes" id="UP001595579">
    <property type="component" value="Unassembled WGS sequence"/>
</dbReference>
<evidence type="ECO:0008006" key="3">
    <source>
        <dbReference type="Google" id="ProtNLM"/>
    </source>
</evidence>
<dbReference type="EMBL" id="JBHRUG010000048">
    <property type="protein sequence ID" value="MFC3285981.1"/>
    <property type="molecule type" value="Genomic_DNA"/>
</dbReference>
<comment type="caution">
    <text evidence="1">The sequence shown here is derived from an EMBL/GenBank/DDBJ whole genome shotgun (WGS) entry which is preliminary data.</text>
</comment>
<reference evidence="2" key="1">
    <citation type="journal article" date="2019" name="Int. J. Syst. Evol. Microbiol.">
        <title>The Global Catalogue of Microorganisms (GCM) 10K type strain sequencing project: providing services to taxonomists for standard genome sequencing and annotation.</title>
        <authorList>
            <consortium name="The Broad Institute Genomics Platform"/>
            <consortium name="The Broad Institute Genome Sequencing Center for Infectious Disease"/>
            <person name="Wu L."/>
            <person name="Ma J."/>
        </authorList>
    </citation>
    <scope>NUCLEOTIDE SEQUENCE [LARGE SCALE GENOMIC DNA]</scope>
    <source>
        <strain evidence="2">CECT 7698</strain>
    </source>
</reference>
<organism evidence="1 2">
    <name type="scientific">Litchfieldella rifensis</name>
    <dbReference type="NCBI Taxonomy" id="762643"/>
    <lineage>
        <taxon>Bacteria</taxon>
        <taxon>Pseudomonadati</taxon>
        <taxon>Pseudomonadota</taxon>
        <taxon>Gammaproteobacteria</taxon>
        <taxon>Oceanospirillales</taxon>
        <taxon>Halomonadaceae</taxon>
        <taxon>Litchfieldella</taxon>
    </lineage>
</organism>
<evidence type="ECO:0000313" key="2">
    <source>
        <dbReference type="Proteomes" id="UP001595579"/>
    </source>
</evidence>
<dbReference type="RefSeq" id="WP_386776748.1">
    <property type="nucleotide sequence ID" value="NZ_JBHRUG010000048.1"/>
</dbReference>
<proteinExistence type="predicted"/>
<accession>A0ABV7LV32</accession>
<gene>
    <name evidence="1" type="ORF">ACFOEV_20480</name>
</gene>
<name>A0ABV7LV32_9GAMM</name>
<protein>
    <recommendedName>
        <fullName evidence="3">SH3 domain-containing protein</fullName>
    </recommendedName>
</protein>
<evidence type="ECO:0000313" key="1">
    <source>
        <dbReference type="EMBL" id="MFC3285981.1"/>
    </source>
</evidence>